<proteinExistence type="predicted"/>
<dbReference type="STRING" id="882.DVU_1755"/>
<accession>Q72B81</accession>
<protein>
    <submittedName>
        <fullName evidence="1">Uncharacterized protein</fullName>
    </submittedName>
</protein>
<dbReference type="PaxDb" id="882-DVU_1755"/>
<dbReference type="RefSeq" id="WP_010939043.1">
    <property type="nucleotide sequence ID" value="NC_002937.3"/>
</dbReference>
<reference evidence="1 2" key="1">
    <citation type="journal article" date="2004" name="Nat. Biotechnol.">
        <title>The genome sequence of the anaerobic, sulfate-reducing bacterium Desulfovibrio vulgaris Hildenborough.</title>
        <authorList>
            <person name="Heidelberg J.F."/>
            <person name="Seshadri R."/>
            <person name="Haveman S.A."/>
            <person name="Hemme C.L."/>
            <person name="Paulsen I.T."/>
            <person name="Kolonay J.F."/>
            <person name="Eisen J.A."/>
            <person name="Ward N."/>
            <person name="Methe B."/>
            <person name="Brinkac L.M."/>
            <person name="Daugherty S.C."/>
            <person name="Deboy R.T."/>
            <person name="Dodson R.J."/>
            <person name="Durkin A.S."/>
            <person name="Madupu R."/>
            <person name="Nelson W.C."/>
            <person name="Sullivan S.A."/>
            <person name="Fouts D."/>
            <person name="Haft D.H."/>
            <person name="Selengut J."/>
            <person name="Peterson J.D."/>
            <person name="Davidsen T.M."/>
            <person name="Zafar N."/>
            <person name="Zhou L."/>
            <person name="Radune D."/>
            <person name="Dimitrov G."/>
            <person name="Hance M."/>
            <person name="Tran K."/>
            <person name="Khouri H."/>
            <person name="Gill J."/>
            <person name="Utterback T.R."/>
            <person name="Feldblyum T.V."/>
            <person name="Wall J.D."/>
            <person name="Voordouw G."/>
            <person name="Fraser C.M."/>
        </authorList>
    </citation>
    <scope>NUCLEOTIDE SEQUENCE [LARGE SCALE GENOMIC DNA]</scope>
    <source>
        <strain evidence="2">ATCC 29579 / DSM 644 / NCIMB 8303 / VKM B-1760 / Hildenborough</strain>
    </source>
</reference>
<gene>
    <name evidence="1" type="ordered locus">DVU_1755</name>
</gene>
<dbReference type="AlphaFoldDB" id="Q72B81"/>
<evidence type="ECO:0000313" key="2">
    <source>
        <dbReference type="Proteomes" id="UP000002194"/>
    </source>
</evidence>
<evidence type="ECO:0000313" key="1">
    <source>
        <dbReference type="EMBL" id="AAS96232.1"/>
    </source>
</evidence>
<dbReference type="KEGG" id="dvu:DVU_1755"/>
<dbReference type="PATRIC" id="fig|882.5.peg.1613"/>
<name>Q72B81_NITV2</name>
<keyword evidence="2" id="KW-1185">Reference proteome</keyword>
<dbReference type="EnsemblBacteria" id="AAS96232">
    <property type="protein sequence ID" value="AAS96232"/>
    <property type="gene ID" value="DVU_1755"/>
</dbReference>
<dbReference type="EMBL" id="AE017285">
    <property type="protein sequence ID" value="AAS96232.1"/>
    <property type="molecule type" value="Genomic_DNA"/>
</dbReference>
<dbReference type="Proteomes" id="UP000002194">
    <property type="component" value="Chromosome"/>
</dbReference>
<organism evidence="1 2">
    <name type="scientific">Nitratidesulfovibrio vulgaris (strain ATCC 29579 / DSM 644 / CCUG 34227 / NCIMB 8303 / VKM B-1760 / Hildenborough)</name>
    <name type="common">Desulfovibrio vulgaris</name>
    <dbReference type="NCBI Taxonomy" id="882"/>
    <lineage>
        <taxon>Bacteria</taxon>
        <taxon>Pseudomonadati</taxon>
        <taxon>Thermodesulfobacteriota</taxon>
        <taxon>Desulfovibrionia</taxon>
        <taxon>Desulfovibrionales</taxon>
        <taxon>Desulfovibrionaceae</taxon>
        <taxon>Nitratidesulfovibrio</taxon>
    </lineage>
</organism>
<sequence>MKTAPRGADVALVVTFPLGVVGLLRTEAALIGGSVAEVIALRVMSSLAAEDLLGKCEQCGAPLIPGYPGSICPACDPAST</sequence>
<dbReference type="HOGENOM" id="CLU_2584094_0_0_7"/>